<feature type="transmembrane region" description="Helical" evidence="2">
    <location>
        <begin position="106"/>
        <end position="129"/>
    </location>
</feature>
<feature type="region of interest" description="Disordered" evidence="1">
    <location>
        <begin position="1"/>
        <end position="76"/>
    </location>
</feature>
<keyword evidence="2" id="KW-1133">Transmembrane helix</keyword>
<evidence type="ECO:0000256" key="2">
    <source>
        <dbReference type="SAM" id="Phobius"/>
    </source>
</evidence>
<evidence type="ECO:0000313" key="4">
    <source>
        <dbReference type="Proteomes" id="UP000005018"/>
    </source>
</evidence>
<organism evidence="3 4">
    <name type="scientific">Candida orthopsilosis (strain 90-125)</name>
    <name type="common">Yeast</name>
    <dbReference type="NCBI Taxonomy" id="1136231"/>
    <lineage>
        <taxon>Eukaryota</taxon>
        <taxon>Fungi</taxon>
        <taxon>Dikarya</taxon>
        <taxon>Ascomycota</taxon>
        <taxon>Saccharomycotina</taxon>
        <taxon>Pichiomycetes</taxon>
        <taxon>Debaryomycetaceae</taxon>
        <taxon>Candida/Lodderomyces clade</taxon>
        <taxon>Candida</taxon>
    </lineage>
</organism>
<accession>H8X992</accession>
<evidence type="ECO:0000256" key="1">
    <source>
        <dbReference type="SAM" id="MobiDB-lite"/>
    </source>
</evidence>
<protein>
    <submittedName>
        <fullName evidence="3">Uncharacterized protein</fullName>
    </submittedName>
</protein>
<dbReference type="Proteomes" id="UP000005018">
    <property type="component" value="Chromosome 6"/>
</dbReference>
<dbReference type="AlphaFoldDB" id="H8X992"/>
<reference evidence="3 4" key="1">
    <citation type="journal article" date="2012" name="PLoS ONE">
        <title>Sequence and analysis of the genome of the pathogenic yeast Candida orthopsilosis.</title>
        <authorList>
            <person name="Riccombeni A."/>
            <person name="Vidanes G."/>
            <person name="Proux-Wera E."/>
            <person name="Wolfe K.H."/>
            <person name="Butler G."/>
        </authorList>
    </citation>
    <scope>NUCLEOTIDE SEQUENCE [LARGE SCALE GENOMIC DNA]</scope>
    <source>
        <strain evidence="3 4">Co 90-125</strain>
    </source>
</reference>
<feature type="compositionally biased region" description="Polar residues" evidence="1">
    <location>
        <begin position="34"/>
        <end position="55"/>
    </location>
</feature>
<sequence length="170" mass="18983">MKHSYQPLSEDTKAPENCEHEEMFNFNPFAEPPLTNNSSEQTPSRSSFGEDSNINGEEEQQEEGETNDPKVDQRRKKKEEGVSFCLTIAAILVFVSYKLIKIGNTGAQLAGVTGFNTSIFLILVAIFMVMNDEAAFGKLKFWKAVGLIGLIMSLIEFISVFFMTLIVVQT</sequence>
<dbReference type="HOGENOM" id="CLU_1570424_0_0_1"/>
<dbReference type="EMBL" id="HE681724">
    <property type="protein sequence ID" value="CCG24391.1"/>
    <property type="molecule type" value="Genomic_DNA"/>
</dbReference>
<name>H8X992_CANO9</name>
<keyword evidence="2" id="KW-0812">Transmembrane</keyword>
<keyword evidence="2" id="KW-0472">Membrane</keyword>
<feature type="compositionally biased region" description="Acidic residues" evidence="1">
    <location>
        <begin position="56"/>
        <end position="66"/>
    </location>
</feature>
<dbReference type="RefSeq" id="XP_003870520.1">
    <property type="nucleotide sequence ID" value="XM_003870471.1"/>
</dbReference>
<keyword evidence="4" id="KW-1185">Reference proteome</keyword>
<evidence type="ECO:0000313" key="3">
    <source>
        <dbReference type="EMBL" id="CCG24391.1"/>
    </source>
</evidence>
<dbReference type="KEGG" id="cot:CORT_0F01640"/>
<feature type="compositionally biased region" description="Basic and acidic residues" evidence="1">
    <location>
        <begin position="10"/>
        <end position="23"/>
    </location>
</feature>
<feature type="transmembrane region" description="Helical" evidence="2">
    <location>
        <begin position="81"/>
        <end position="100"/>
    </location>
</feature>
<proteinExistence type="predicted"/>
<dbReference type="GeneID" id="14541763"/>
<feature type="transmembrane region" description="Helical" evidence="2">
    <location>
        <begin position="141"/>
        <end position="168"/>
    </location>
</feature>
<gene>
    <name evidence="3" type="ORF">CORT_0F01640</name>
</gene>